<accession>B9XNW9</accession>
<dbReference type="GO" id="GO:0070006">
    <property type="term" value="F:metalloaminopeptidase activity"/>
    <property type="evidence" value="ECO:0007669"/>
    <property type="project" value="InterPro"/>
</dbReference>
<organism evidence="3 4">
    <name type="scientific">Pedosphaera parvula (strain Ellin514)</name>
    <dbReference type="NCBI Taxonomy" id="320771"/>
    <lineage>
        <taxon>Bacteria</taxon>
        <taxon>Pseudomonadati</taxon>
        <taxon>Verrucomicrobiota</taxon>
        <taxon>Pedosphaerae</taxon>
        <taxon>Pedosphaerales</taxon>
        <taxon>Pedosphaeraceae</taxon>
        <taxon>Pedosphaera</taxon>
    </lineage>
</organism>
<dbReference type="InterPro" id="IPR008283">
    <property type="entry name" value="Peptidase_M17_N"/>
</dbReference>
<evidence type="ECO:0000256" key="1">
    <source>
        <dbReference type="SAM" id="SignalP"/>
    </source>
</evidence>
<feature type="domain" description="Peptidase M17 leucyl aminopeptidase N-terminal" evidence="2">
    <location>
        <begin position="68"/>
        <end position="156"/>
    </location>
</feature>
<keyword evidence="3" id="KW-0378">Hydrolase</keyword>
<sequence precursor="true">MKSKLTLASLTYALLLTVACAADTGVMPKENVFSTRPLGIKVSIKMVGPYMEPADLQMICLFKHKASGDTYQGAAKETDGKLSGILSSLRNRGEFVGELGETVLFTPSKGSIPAMRFMVIGLGEEKDLSLDALKVVGRIAAREAVRLKAKHVAWAPVIRDEGNSAIAVGEGDRVFVEQLLAAYDTEKRLQAQGLAPQFSVEDLVVEAGPAFFDDAVKQVGAGIESTTAELAKRSSAPYTSTNK</sequence>
<dbReference type="AlphaFoldDB" id="B9XNW9"/>
<evidence type="ECO:0000313" key="3">
    <source>
        <dbReference type="EMBL" id="EEF58435.1"/>
    </source>
</evidence>
<gene>
    <name evidence="3" type="ORF">Cflav_PD1058</name>
</gene>
<dbReference type="Gene3D" id="3.40.220.10">
    <property type="entry name" value="Leucine Aminopeptidase, subunit E, domain 1"/>
    <property type="match status" value="1"/>
</dbReference>
<keyword evidence="1" id="KW-0732">Signal</keyword>
<dbReference type="RefSeq" id="WP_007417505.1">
    <property type="nucleotide sequence ID" value="NZ_ABOX02000043.1"/>
</dbReference>
<keyword evidence="4" id="KW-1185">Reference proteome</keyword>
<dbReference type="STRING" id="320771.Cflav_PD1058"/>
<protein>
    <submittedName>
        <fullName evidence="3">Peptidase M17 leucyl aminopeptidase domain protein</fullName>
    </submittedName>
</protein>
<dbReference type="OrthoDB" id="5523428at2"/>
<keyword evidence="3" id="KW-0031">Aminopeptidase</keyword>
<evidence type="ECO:0000313" key="4">
    <source>
        <dbReference type="Proteomes" id="UP000003688"/>
    </source>
</evidence>
<dbReference type="GO" id="GO:0006508">
    <property type="term" value="P:proteolysis"/>
    <property type="evidence" value="ECO:0007669"/>
    <property type="project" value="InterPro"/>
</dbReference>
<feature type="signal peptide" evidence="1">
    <location>
        <begin position="1"/>
        <end position="21"/>
    </location>
</feature>
<dbReference type="SUPFAM" id="SSF52949">
    <property type="entry name" value="Macro domain-like"/>
    <property type="match status" value="1"/>
</dbReference>
<dbReference type="Proteomes" id="UP000003688">
    <property type="component" value="Unassembled WGS sequence"/>
</dbReference>
<dbReference type="PROSITE" id="PS51257">
    <property type="entry name" value="PROKAR_LIPOPROTEIN"/>
    <property type="match status" value="1"/>
</dbReference>
<comment type="caution">
    <text evidence="3">The sequence shown here is derived from an EMBL/GenBank/DDBJ whole genome shotgun (WGS) entry which is preliminary data.</text>
</comment>
<dbReference type="Pfam" id="PF02789">
    <property type="entry name" value="Peptidase_M17_N"/>
    <property type="match status" value="1"/>
</dbReference>
<feature type="chain" id="PRO_5002893336" evidence="1">
    <location>
        <begin position="22"/>
        <end position="243"/>
    </location>
</feature>
<reference evidence="3 4" key="1">
    <citation type="journal article" date="2011" name="J. Bacteriol.">
        <title>Genome sequence of 'Pedosphaera parvula' Ellin514, an aerobic Verrucomicrobial isolate from pasture soil.</title>
        <authorList>
            <person name="Kant R."/>
            <person name="van Passel M.W."/>
            <person name="Sangwan P."/>
            <person name="Palva A."/>
            <person name="Lucas S."/>
            <person name="Copeland A."/>
            <person name="Lapidus A."/>
            <person name="Glavina Del Rio T."/>
            <person name="Dalin E."/>
            <person name="Tice H."/>
            <person name="Bruce D."/>
            <person name="Goodwin L."/>
            <person name="Pitluck S."/>
            <person name="Chertkov O."/>
            <person name="Larimer F.W."/>
            <person name="Land M.L."/>
            <person name="Hauser L."/>
            <person name="Brettin T.S."/>
            <person name="Detter J.C."/>
            <person name="Han S."/>
            <person name="de Vos W.M."/>
            <person name="Janssen P.H."/>
            <person name="Smidt H."/>
        </authorList>
    </citation>
    <scope>NUCLEOTIDE SEQUENCE [LARGE SCALE GENOMIC DNA]</scope>
    <source>
        <strain evidence="3 4">Ellin514</strain>
    </source>
</reference>
<dbReference type="EMBL" id="ABOX02000043">
    <property type="protein sequence ID" value="EEF58435.1"/>
    <property type="molecule type" value="Genomic_DNA"/>
</dbReference>
<evidence type="ECO:0000259" key="2">
    <source>
        <dbReference type="Pfam" id="PF02789"/>
    </source>
</evidence>
<dbReference type="InterPro" id="IPR043472">
    <property type="entry name" value="Macro_dom-like"/>
</dbReference>
<proteinExistence type="predicted"/>
<keyword evidence="3" id="KW-0645">Protease</keyword>
<name>B9XNW9_PEDPL</name>